<keyword evidence="5" id="KW-1185">Reference proteome</keyword>
<dbReference type="Pfam" id="PF13464">
    <property type="entry name" value="RodZ_C"/>
    <property type="match status" value="1"/>
</dbReference>
<dbReference type="EMBL" id="BGZO01000048">
    <property type="protein sequence ID" value="GBR76780.1"/>
    <property type="molecule type" value="Genomic_DNA"/>
</dbReference>
<keyword evidence="2" id="KW-0812">Transmembrane</keyword>
<protein>
    <submittedName>
        <fullName evidence="4">Transcriptional regulator XRE family</fullName>
    </submittedName>
</protein>
<dbReference type="PANTHER" id="PTHR34475:SF1">
    <property type="entry name" value="CYTOSKELETON PROTEIN RODZ"/>
    <property type="match status" value="1"/>
</dbReference>
<feature type="region of interest" description="Disordered" evidence="1">
    <location>
        <begin position="281"/>
        <end position="325"/>
    </location>
</feature>
<dbReference type="Proteomes" id="UP000275925">
    <property type="component" value="Unassembled WGS sequence"/>
</dbReference>
<dbReference type="AlphaFoldDB" id="A0A388THZ3"/>
<feature type="compositionally biased region" description="Basic and acidic residues" evidence="1">
    <location>
        <begin position="182"/>
        <end position="195"/>
    </location>
</feature>
<evidence type="ECO:0000313" key="5">
    <source>
        <dbReference type="Proteomes" id="UP000275925"/>
    </source>
</evidence>
<dbReference type="Pfam" id="PF13413">
    <property type="entry name" value="HTH_25"/>
    <property type="match status" value="1"/>
</dbReference>
<keyword evidence="2" id="KW-0472">Membrane</keyword>
<organism evidence="4 5">
    <name type="scientific">Candidatus Termititenax persephonae</name>
    <dbReference type="NCBI Taxonomy" id="2218525"/>
    <lineage>
        <taxon>Bacteria</taxon>
        <taxon>Bacillati</taxon>
        <taxon>Candidatus Margulisiibacteriota</taxon>
        <taxon>Candidatus Termititenacia</taxon>
        <taxon>Candidatus Termititenacales</taxon>
        <taxon>Candidatus Termititenacaceae</taxon>
        <taxon>Candidatus Termititenax</taxon>
    </lineage>
</organism>
<proteinExistence type="predicted"/>
<accession>A0A388THZ3</accession>
<feature type="transmembrane region" description="Helical" evidence="2">
    <location>
        <begin position="145"/>
        <end position="167"/>
    </location>
</feature>
<feature type="compositionally biased region" description="Polar residues" evidence="1">
    <location>
        <begin position="308"/>
        <end position="325"/>
    </location>
</feature>
<sequence>MSDEIINILGGEQPVPERLSVGQQLKAARENKKLKISDIAERTKIKKAFLEYLENDEFDKLPNIMTAKGFTKVYAGFLGLNPKEITDIFSDLYPETADCRDAATEIKVGMTVDKRTLFPNGMRQMNAPGFRSFHSTRNNAKNNKLFARILLGILAVACVLGIFIWGLNTSIGNIKNPNIRQQSEKNRLDAKDTPESRQQALNPNKVYINAQANNRTYVSVIIDGRTIFQGNMERGDAQSWEGDQYIKIRATIPRNLRLYINGNDSGVLDEQTTMLEKTFYSQGGLRREEPAPSPPPRPQTAPATVQTEAATPTQPVSANNQGTRTNLFGLF</sequence>
<feature type="region of interest" description="Disordered" evidence="1">
    <location>
        <begin position="176"/>
        <end position="197"/>
    </location>
</feature>
<reference evidence="4 5" key="1">
    <citation type="journal article" date="2019" name="ISME J.">
        <title>Genome analyses of uncultured TG2/ZB3 bacteria in 'Margulisbacteria' specifically attached to ectosymbiotic spirochetes of protists in the termite gut.</title>
        <authorList>
            <person name="Utami Y.D."/>
            <person name="Kuwahara H."/>
            <person name="Igai K."/>
            <person name="Murakami T."/>
            <person name="Sugaya K."/>
            <person name="Morikawa T."/>
            <person name="Nagura Y."/>
            <person name="Yuki M."/>
            <person name="Deevong P."/>
            <person name="Inoue T."/>
            <person name="Kihara K."/>
            <person name="Lo N."/>
            <person name="Yamada A."/>
            <person name="Ohkuma M."/>
            <person name="Hongoh Y."/>
        </authorList>
    </citation>
    <scope>NUCLEOTIDE SEQUENCE [LARGE SCALE GENOMIC DNA]</scope>
    <source>
        <strain evidence="4">NkOx7-02</strain>
    </source>
</reference>
<gene>
    <name evidence="4" type="ORF">NO2_1274</name>
</gene>
<feature type="domain" description="Cytoskeleton protein RodZ-like C-terminal" evidence="3">
    <location>
        <begin position="211"/>
        <end position="268"/>
    </location>
</feature>
<dbReference type="InterPro" id="IPR001387">
    <property type="entry name" value="Cro/C1-type_HTH"/>
</dbReference>
<dbReference type="InterPro" id="IPR050400">
    <property type="entry name" value="Bact_Cytoskel_RodZ"/>
</dbReference>
<dbReference type="PANTHER" id="PTHR34475">
    <property type="match status" value="1"/>
</dbReference>
<dbReference type="InterPro" id="IPR010982">
    <property type="entry name" value="Lambda_DNA-bd_dom_sf"/>
</dbReference>
<dbReference type="InterPro" id="IPR025194">
    <property type="entry name" value="RodZ-like_C"/>
</dbReference>
<dbReference type="CDD" id="cd00093">
    <property type="entry name" value="HTH_XRE"/>
    <property type="match status" value="1"/>
</dbReference>
<keyword evidence="2" id="KW-1133">Transmembrane helix</keyword>
<evidence type="ECO:0000313" key="4">
    <source>
        <dbReference type="EMBL" id="GBR76780.1"/>
    </source>
</evidence>
<evidence type="ECO:0000256" key="1">
    <source>
        <dbReference type="SAM" id="MobiDB-lite"/>
    </source>
</evidence>
<dbReference type="GO" id="GO:0003677">
    <property type="term" value="F:DNA binding"/>
    <property type="evidence" value="ECO:0007669"/>
    <property type="project" value="InterPro"/>
</dbReference>
<evidence type="ECO:0000259" key="3">
    <source>
        <dbReference type="Pfam" id="PF13464"/>
    </source>
</evidence>
<name>A0A388THZ3_9BACT</name>
<evidence type="ECO:0000256" key="2">
    <source>
        <dbReference type="SAM" id="Phobius"/>
    </source>
</evidence>
<dbReference type="Gene3D" id="1.10.260.40">
    <property type="entry name" value="lambda repressor-like DNA-binding domains"/>
    <property type="match status" value="1"/>
</dbReference>
<comment type="caution">
    <text evidence="4">The sequence shown here is derived from an EMBL/GenBank/DDBJ whole genome shotgun (WGS) entry which is preliminary data.</text>
</comment>
<dbReference type="SUPFAM" id="SSF47413">
    <property type="entry name" value="lambda repressor-like DNA-binding domains"/>
    <property type="match status" value="1"/>
</dbReference>